<reference evidence="3" key="1">
    <citation type="submission" date="2023-10" db="EMBL/GenBank/DDBJ databases">
        <authorList>
            <person name="Chen Y."/>
            <person name="Shah S."/>
            <person name="Dougan E. K."/>
            <person name="Thang M."/>
            <person name="Chan C."/>
        </authorList>
    </citation>
    <scope>NUCLEOTIDE SEQUENCE [LARGE SCALE GENOMIC DNA]</scope>
</reference>
<feature type="transmembrane region" description="Helical" evidence="2">
    <location>
        <begin position="301"/>
        <end position="320"/>
    </location>
</feature>
<comment type="caution">
    <text evidence="3">The sequence shown here is derived from an EMBL/GenBank/DDBJ whole genome shotgun (WGS) entry which is preliminary data.</text>
</comment>
<feature type="region of interest" description="Disordered" evidence="1">
    <location>
        <begin position="1"/>
        <end position="42"/>
    </location>
</feature>
<feature type="transmembrane region" description="Helical" evidence="2">
    <location>
        <begin position="264"/>
        <end position="281"/>
    </location>
</feature>
<feature type="transmembrane region" description="Helical" evidence="2">
    <location>
        <begin position="402"/>
        <end position="420"/>
    </location>
</feature>
<name>A0ABN9RV49_9DINO</name>
<feature type="transmembrane region" description="Helical" evidence="2">
    <location>
        <begin position="545"/>
        <end position="564"/>
    </location>
</feature>
<keyword evidence="2" id="KW-0812">Transmembrane</keyword>
<evidence type="ECO:0000256" key="1">
    <source>
        <dbReference type="SAM" id="MobiDB-lite"/>
    </source>
</evidence>
<evidence type="ECO:0000313" key="3">
    <source>
        <dbReference type="EMBL" id="CAK0823211.1"/>
    </source>
</evidence>
<sequence length="652" mass="71903">MGLPRPPRRGLLSLRAPRRRPGGPAVERPAPPRPPPGVAAEAGGAVAEAGRARLCPLRPVAPAASSAWGLGALAALRRRSPGAAGAAHIGVELKARLERGELDQPWNEELGLCATQLGRERWYRKSEVDPASHHADLAVAYVAADPYGWPGRGDANRGDADAERSLEERRILGLHTSLLQRERYVGVGFWKLVLKGLWADEPGGYPGPAFETKAEFVRGTRPGNWPLGLEGTEDIRVCDLGGSQLAAHLRAFIWRGNSDGSFKASLIMIFLGVVPFLQSFLAEQIVEGAGVFTSSDVRLGAWLQARPCLFALALGTVELFSHYMSFKFWTTVPKYGVLRQFQSFFGRRCLHVLRTQAGPRHNEPTCVHEDRFRKSPGLCQAVVNYCCEAVVLNLWGKSFDLMRAKASLIASLLLIVYAMVSDEATGGDSGSHWSAFSVNFCRYGWCIFLFMALNAALLSVNVFIRTQQSVDVWGVATKAKINMLSLQQELMCRMMSEGRHRRGLPLDSTDQQLLDAACSDWHDACRIYGNRDFHTWFSSWIVTDVFNSMLSSFSFMLCTLVLLFEIFDGRMRVGTFVMALGSVRSISGAFATTLSYHFSMPEGYVALLYLAQICNMNVPGDDEGNHEKEPGGDRLTSTSLLQYKTQDRASYP</sequence>
<feature type="compositionally biased region" description="Low complexity" evidence="1">
    <location>
        <begin position="1"/>
        <end position="15"/>
    </location>
</feature>
<dbReference type="Proteomes" id="UP001189429">
    <property type="component" value="Unassembled WGS sequence"/>
</dbReference>
<dbReference type="EMBL" id="CAUYUJ010008218">
    <property type="protein sequence ID" value="CAK0823211.1"/>
    <property type="molecule type" value="Genomic_DNA"/>
</dbReference>
<keyword evidence="2" id="KW-0472">Membrane</keyword>
<organism evidence="3 4">
    <name type="scientific">Prorocentrum cordatum</name>
    <dbReference type="NCBI Taxonomy" id="2364126"/>
    <lineage>
        <taxon>Eukaryota</taxon>
        <taxon>Sar</taxon>
        <taxon>Alveolata</taxon>
        <taxon>Dinophyceae</taxon>
        <taxon>Prorocentrales</taxon>
        <taxon>Prorocentraceae</taxon>
        <taxon>Prorocentrum</taxon>
    </lineage>
</organism>
<accession>A0ABN9RV49</accession>
<evidence type="ECO:0008006" key="5">
    <source>
        <dbReference type="Google" id="ProtNLM"/>
    </source>
</evidence>
<keyword evidence="4" id="KW-1185">Reference proteome</keyword>
<gene>
    <name evidence="3" type="ORF">PCOR1329_LOCUS24027</name>
</gene>
<protein>
    <recommendedName>
        <fullName evidence="5">ABC transmembrane type-1 domain-containing protein</fullName>
    </recommendedName>
</protein>
<evidence type="ECO:0000256" key="2">
    <source>
        <dbReference type="SAM" id="Phobius"/>
    </source>
</evidence>
<keyword evidence="2" id="KW-1133">Transmembrane helix</keyword>
<evidence type="ECO:0000313" key="4">
    <source>
        <dbReference type="Proteomes" id="UP001189429"/>
    </source>
</evidence>
<proteinExistence type="predicted"/>
<feature type="transmembrane region" description="Helical" evidence="2">
    <location>
        <begin position="440"/>
        <end position="464"/>
    </location>
</feature>